<reference evidence="1" key="1">
    <citation type="submission" date="2023-02" db="EMBL/GenBank/DDBJ databases">
        <title>Genome sequence of Hyphococcus flavus.</title>
        <authorList>
            <person name="Rong J.-C."/>
            <person name="Zhao Q."/>
            <person name="Yi M."/>
            <person name="Wu J.-Y."/>
        </authorList>
    </citation>
    <scope>NUCLEOTIDE SEQUENCE</scope>
    <source>
        <strain evidence="1">MCCC 1K03223</strain>
    </source>
</reference>
<dbReference type="AlphaFoldDB" id="A0AAE9ZBX5"/>
<organism evidence="1 2">
    <name type="scientific">Hyphococcus flavus</name>
    <dbReference type="NCBI Taxonomy" id="1866326"/>
    <lineage>
        <taxon>Bacteria</taxon>
        <taxon>Pseudomonadati</taxon>
        <taxon>Pseudomonadota</taxon>
        <taxon>Alphaproteobacteria</taxon>
        <taxon>Parvularculales</taxon>
        <taxon>Parvularculaceae</taxon>
        <taxon>Hyphococcus</taxon>
    </lineage>
</organism>
<evidence type="ECO:0000313" key="2">
    <source>
        <dbReference type="Proteomes" id="UP001214043"/>
    </source>
</evidence>
<dbReference type="KEGG" id="hfl:PUV54_11315"/>
<accession>A0AAE9ZBX5</accession>
<evidence type="ECO:0000313" key="1">
    <source>
        <dbReference type="EMBL" id="WDI30545.1"/>
    </source>
</evidence>
<proteinExistence type="predicted"/>
<gene>
    <name evidence="1" type="ORF">PUV54_11315</name>
</gene>
<dbReference type="RefSeq" id="WP_274492347.1">
    <property type="nucleotide sequence ID" value="NZ_CP118166.1"/>
</dbReference>
<sequence>MTEFKNPRRGNNTPLSEISLAAAFRLHLIRERFGIDSPTARAICEIAFSALGDGGRYD</sequence>
<name>A0AAE9ZBX5_9PROT</name>
<protein>
    <submittedName>
        <fullName evidence="1">Uncharacterized protein</fullName>
    </submittedName>
</protein>
<keyword evidence="2" id="KW-1185">Reference proteome</keyword>
<dbReference type="Proteomes" id="UP001214043">
    <property type="component" value="Chromosome"/>
</dbReference>
<dbReference type="EMBL" id="CP118166">
    <property type="protein sequence ID" value="WDI30545.1"/>
    <property type="molecule type" value="Genomic_DNA"/>
</dbReference>